<evidence type="ECO:0000313" key="1">
    <source>
        <dbReference type="EMBL" id="SDP85581.1"/>
    </source>
</evidence>
<keyword evidence="2" id="KW-1185">Reference proteome</keyword>
<dbReference type="EMBL" id="FNJB01000017">
    <property type="protein sequence ID" value="SDP85581.1"/>
    <property type="molecule type" value="Genomic_DNA"/>
</dbReference>
<organism evidence="1 2">
    <name type="scientific">Actinokineospora alba</name>
    <dbReference type="NCBI Taxonomy" id="504798"/>
    <lineage>
        <taxon>Bacteria</taxon>
        <taxon>Bacillati</taxon>
        <taxon>Actinomycetota</taxon>
        <taxon>Actinomycetes</taxon>
        <taxon>Pseudonocardiales</taxon>
        <taxon>Pseudonocardiaceae</taxon>
        <taxon>Actinokineospora</taxon>
    </lineage>
</organism>
<dbReference type="Proteomes" id="UP000199651">
    <property type="component" value="Unassembled WGS sequence"/>
</dbReference>
<dbReference type="AlphaFoldDB" id="A0A1H0W528"/>
<dbReference type="RefSeq" id="WP_091383532.1">
    <property type="nucleotide sequence ID" value="NZ_FNDV01000007.1"/>
</dbReference>
<evidence type="ECO:0000313" key="2">
    <source>
        <dbReference type="Proteomes" id="UP000199651"/>
    </source>
</evidence>
<reference evidence="2" key="1">
    <citation type="submission" date="2016-10" db="EMBL/GenBank/DDBJ databases">
        <authorList>
            <person name="Varghese N."/>
            <person name="Submissions S."/>
        </authorList>
    </citation>
    <scope>NUCLEOTIDE SEQUENCE [LARGE SCALE GENOMIC DNA]</scope>
    <source>
        <strain evidence="2">IBRC-M 10655</strain>
    </source>
</reference>
<name>A0A1H0W528_9PSEU</name>
<sequence length="63" mass="6828">MGKPIVIMEKDGPSGRRWIGLIVLVGLLVWCFESPADAAAAVRVAWGWFTGAVQAIVTFVRTL</sequence>
<accession>A0A1H0W528</accession>
<gene>
    <name evidence="1" type="ORF">SAMN05192558_117105</name>
</gene>
<dbReference type="STRING" id="504798.SAMN05421871_107105"/>
<proteinExistence type="predicted"/>
<protein>
    <submittedName>
        <fullName evidence="1">Uncharacterized protein</fullName>
    </submittedName>
</protein>